<evidence type="ECO:0000313" key="2">
    <source>
        <dbReference type="EMBL" id="CAG9315728.1"/>
    </source>
</evidence>
<feature type="region of interest" description="Disordered" evidence="1">
    <location>
        <begin position="78"/>
        <end position="129"/>
    </location>
</feature>
<dbReference type="EMBL" id="CAJZBQ010000014">
    <property type="protein sequence ID" value="CAG9315728.1"/>
    <property type="molecule type" value="Genomic_DNA"/>
</dbReference>
<evidence type="ECO:0000256" key="1">
    <source>
        <dbReference type="SAM" id="MobiDB-lite"/>
    </source>
</evidence>
<name>A0AAU9IRF0_9CILI</name>
<organism evidence="2 3">
    <name type="scientific">Blepharisma stoltei</name>
    <dbReference type="NCBI Taxonomy" id="1481888"/>
    <lineage>
        <taxon>Eukaryota</taxon>
        <taxon>Sar</taxon>
        <taxon>Alveolata</taxon>
        <taxon>Ciliophora</taxon>
        <taxon>Postciliodesmatophora</taxon>
        <taxon>Heterotrichea</taxon>
        <taxon>Heterotrichida</taxon>
        <taxon>Blepharismidae</taxon>
        <taxon>Blepharisma</taxon>
    </lineage>
</organism>
<reference evidence="2" key="1">
    <citation type="submission" date="2021-09" db="EMBL/GenBank/DDBJ databases">
        <authorList>
            <consortium name="AG Swart"/>
            <person name="Singh M."/>
            <person name="Singh A."/>
            <person name="Seah K."/>
            <person name="Emmerich C."/>
        </authorList>
    </citation>
    <scope>NUCLEOTIDE SEQUENCE</scope>
    <source>
        <strain evidence="2">ATCC30299</strain>
    </source>
</reference>
<feature type="compositionally biased region" description="Basic and acidic residues" evidence="1">
    <location>
        <begin position="1"/>
        <end position="17"/>
    </location>
</feature>
<feature type="region of interest" description="Disordered" evidence="1">
    <location>
        <begin position="1"/>
        <end position="44"/>
    </location>
</feature>
<dbReference type="AlphaFoldDB" id="A0AAU9IRF0"/>
<accession>A0AAU9IRF0</accession>
<protein>
    <submittedName>
        <fullName evidence="2">Uncharacterized protein</fullName>
    </submittedName>
</protein>
<evidence type="ECO:0000313" key="3">
    <source>
        <dbReference type="Proteomes" id="UP001162131"/>
    </source>
</evidence>
<feature type="compositionally biased region" description="Polar residues" evidence="1">
    <location>
        <begin position="18"/>
        <end position="35"/>
    </location>
</feature>
<dbReference type="Proteomes" id="UP001162131">
    <property type="component" value="Unassembled WGS sequence"/>
</dbReference>
<comment type="caution">
    <text evidence="2">The sequence shown here is derived from an EMBL/GenBank/DDBJ whole genome shotgun (WGS) entry which is preliminary data.</text>
</comment>
<feature type="compositionally biased region" description="Polar residues" evidence="1">
    <location>
        <begin position="81"/>
        <end position="99"/>
    </location>
</feature>
<proteinExistence type="predicted"/>
<sequence length="281" mass="32733">MTSKIEEYRQSPRRHTDVLSQSFRKASLSTTLDTPESSRDAPSKLKALQRVFPLQRVLTFKEDELDDLVVTAEKFVPLSKSPDSPNQAKTFQTQLQNASPPAKENTKQTFVSSKKSPVRKRPKTEEKDLSTVKASHLEVIRCLKRFRNLQLPFPFADPLPQAAIPYSSMDESLKKRIRDRKRQVEYLLPQKPKEMSNLLKNLKETERVLRQEPYFLKKLRDLKPEIELEKTDKGKRKDFLSRSFHVRRKNKDEGFSLDDIRHLSVPKSGLIINDTLFSNWL</sequence>
<gene>
    <name evidence="2" type="ORF">BSTOLATCC_MIC14478</name>
</gene>
<keyword evidence="3" id="KW-1185">Reference proteome</keyword>